<evidence type="ECO:0000256" key="1">
    <source>
        <dbReference type="SAM" id="MobiDB-lite"/>
    </source>
</evidence>
<evidence type="ECO:0000313" key="3">
    <source>
        <dbReference type="Proteomes" id="UP000075714"/>
    </source>
</evidence>
<gene>
    <name evidence="2" type="ORF">GPECTOR_6g824</name>
</gene>
<feature type="region of interest" description="Disordered" evidence="1">
    <location>
        <begin position="153"/>
        <end position="217"/>
    </location>
</feature>
<proteinExistence type="predicted"/>
<name>A0A150GVJ6_GONPE</name>
<comment type="caution">
    <text evidence="2">The sequence shown here is derived from an EMBL/GenBank/DDBJ whole genome shotgun (WGS) entry which is preliminary data.</text>
</comment>
<feature type="region of interest" description="Disordered" evidence="1">
    <location>
        <begin position="1"/>
        <end position="56"/>
    </location>
</feature>
<sequence length="262" mass="25474">MMSEEAGGRLGRDRDEGAAQSSLATRAPAGRVVAAAGDGGSGSGSSEAEAAVGGMHGSGGEYEVVTATDAGAALGLPWRAACWVGSVGAGVVGAGMTAAAAAVAGAAGIGTALGAVLGRSLGGGSRGGSGPRREVDGGDVPLLGEEDVAIETAAQQQQQQQEEAERGAAAGEGAPMRAAALAAEEAEAQTTRGMGERGDASMAQQQQGSVGAKGQAAEKEAALELVGLQPLCEMGVNAGMYLGHGHTNIPGDSPRDEPTRRG</sequence>
<feature type="compositionally biased region" description="Low complexity" evidence="1">
    <location>
        <begin position="27"/>
        <end position="36"/>
    </location>
</feature>
<accession>A0A150GVJ6</accession>
<evidence type="ECO:0000313" key="2">
    <source>
        <dbReference type="EMBL" id="KXZ53906.1"/>
    </source>
</evidence>
<reference evidence="3" key="1">
    <citation type="journal article" date="2016" name="Nat. Commun.">
        <title>The Gonium pectorale genome demonstrates co-option of cell cycle regulation during the evolution of multicellularity.</title>
        <authorList>
            <person name="Hanschen E.R."/>
            <person name="Marriage T.N."/>
            <person name="Ferris P.J."/>
            <person name="Hamaji T."/>
            <person name="Toyoda A."/>
            <person name="Fujiyama A."/>
            <person name="Neme R."/>
            <person name="Noguchi H."/>
            <person name="Minakuchi Y."/>
            <person name="Suzuki M."/>
            <person name="Kawai-Toyooka H."/>
            <person name="Smith D.R."/>
            <person name="Sparks H."/>
            <person name="Anderson J."/>
            <person name="Bakaric R."/>
            <person name="Luria V."/>
            <person name="Karger A."/>
            <person name="Kirschner M.W."/>
            <person name="Durand P.M."/>
            <person name="Michod R.E."/>
            <person name="Nozaki H."/>
            <person name="Olson B.J."/>
        </authorList>
    </citation>
    <scope>NUCLEOTIDE SEQUENCE [LARGE SCALE GENOMIC DNA]</scope>
    <source>
        <strain evidence="3">NIES-2863</strain>
    </source>
</reference>
<keyword evidence="3" id="KW-1185">Reference proteome</keyword>
<feature type="compositionally biased region" description="Low complexity" evidence="1">
    <location>
        <begin position="44"/>
        <end position="53"/>
    </location>
</feature>
<feature type="region of interest" description="Disordered" evidence="1">
    <location>
        <begin position="238"/>
        <end position="262"/>
    </location>
</feature>
<feature type="compositionally biased region" description="Basic and acidic residues" evidence="1">
    <location>
        <begin position="1"/>
        <end position="17"/>
    </location>
</feature>
<dbReference type="AlphaFoldDB" id="A0A150GVJ6"/>
<dbReference type="Proteomes" id="UP000075714">
    <property type="component" value="Unassembled WGS sequence"/>
</dbReference>
<organism evidence="2 3">
    <name type="scientific">Gonium pectorale</name>
    <name type="common">Green alga</name>
    <dbReference type="NCBI Taxonomy" id="33097"/>
    <lineage>
        <taxon>Eukaryota</taxon>
        <taxon>Viridiplantae</taxon>
        <taxon>Chlorophyta</taxon>
        <taxon>core chlorophytes</taxon>
        <taxon>Chlorophyceae</taxon>
        <taxon>CS clade</taxon>
        <taxon>Chlamydomonadales</taxon>
        <taxon>Volvocaceae</taxon>
        <taxon>Gonium</taxon>
    </lineage>
</organism>
<protein>
    <submittedName>
        <fullName evidence="2">Uncharacterized protein</fullName>
    </submittedName>
</protein>
<feature type="compositionally biased region" description="Low complexity" evidence="1">
    <location>
        <begin position="153"/>
        <end position="192"/>
    </location>
</feature>
<feature type="compositionally biased region" description="Basic and acidic residues" evidence="1">
    <location>
        <begin position="253"/>
        <end position="262"/>
    </location>
</feature>
<dbReference type="EMBL" id="LSYV01000007">
    <property type="protein sequence ID" value="KXZ53906.1"/>
    <property type="molecule type" value="Genomic_DNA"/>
</dbReference>